<organism evidence="6">
    <name type="scientific">candidate division WOR-3 bacterium</name>
    <dbReference type="NCBI Taxonomy" id="2052148"/>
    <lineage>
        <taxon>Bacteria</taxon>
        <taxon>Bacteria division WOR-3</taxon>
    </lineage>
</organism>
<evidence type="ECO:0000256" key="5">
    <source>
        <dbReference type="SAM" id="Phobius"/>
    </source>
</evidence>
<accession>A0A7V3ZUP6</accession>
<feature type="transmembrane region" description="Helical" evidence="5">
    <location>
        <begin position="86"/>
        <end position="105"/>
    </location>
</feature>
<keyword evidence="2 5" id="KW-0812">Transmembrane</keyword>
<evidence type="ECO:0000256" key="3">
    <source>
        <dbReference type="ARBA" id="ARBA00022989"/>
    </source>
</evidence>
<dbReference type="Gene3D" id="1.20.120.1630">
    <property type="match status" value="1"/>
</dbReference>
<dbReference type="InterPro" id="IPR007318">
    <property type="entry name" value="Phopholipid_MeTrfase"/>
</dbReference>
<sequence>MKYGKRSKKIKKFIETLYYYRDIIGVIGFLILYIFSEINIKNFYRSLVIVFLGLIFRLLGYFYLGNIGYSLKFQSEFIVVNGIYRYFRHPIYLGNFFILLGFLLFLKVPVLFYFITILFFVIEYSLFVYQEEVIFKENKKIKIIKSSSLKNCAGELKTLILILLVFFLFFLKI</sequence>
<evidence type="ECO:0000256" key="1">
    <source>
        <dbReference type="ARBA" id="ARBA00004127"/>
    </source>
</evidence>
<dbReference type="Pfam" id="PF04191">
    <property type="entry name" value="PEMT"/>
    <property type="match status" value="1"/>
</dbReference>
<feature type="transmembrane region" description="Helical" evidence="5">
    <location>
        <begin position="149"/>
        <end position="171"/>
    </location>
</feature>
<comment type="subcellular location">
    <subcellularLocation>
        <location evidence="1">Endomembrane system</location>
        <topology evidence="1">Multi-pass membrane protein</topology>
    </subcellularLocation>
</comment>
<feature type="transmembrane region" description="Helical" evidence="5">
    <location>
        <begin position="111"/>
        <end position="129"/>
    </location>
</feature>
<name>A0A7V3ZUP6_UNCW3</name>
<evidence type="ECO:0000256" key="4">
    <source>
        <dbReference type="ARBA" id="ARBA00023136"/>
    </source>
</evidence>
<evidence type="ECO:0000256" key="2">
    <source>
        <dbReference type="ARBA" id="ARBA00022692"/>
    </source>
</evidence>
<evidence type="ECO:0000313" key="6">
    <source>
        <dbReference type="EMBL" id="HGK63532.1"/>
    </source>
</evidence>
<dbReference type="GO" id="GO:0012505">
    <property type="term" value="C:endomembrane system"/>
    <property type="evidence" value="ECO:0007669"/>
    <property type="project" value="UniProtKB-SubCell"/>
</dbReference>
<feature type="transmembrane region" description="Helical" evidence="5">
    <location>
        <begin position="42"/>
        <end position="65"/>
    </location>
</feature>
<reference evidence="6" key="1">
    <citation type="journal article" date="2020" name="mSystems">
        <title>Genome- and Community-Level Interaction Insights into Carbon Utilization and Element Cycling Functions of Hydrothermarchaeota in Hydrothermal Sediment.</title>
        <authorList>
            <person name="Zhou Z."/>
            <person name="Liu Y."/>
            <person name="Xu W."/>
            <person name="Pan J."/>
            <person name="Luo Z.H."/>
            <person name="Li M."/>
        </authorList>
    </citation>
    <scope>NUCLEOTIDE SEQUENCE [LARGE SCALE GENOMIC DNA]</scope>
    <source>
        <strain evidence="6">SpSt-697</strain>
    </source>
</reference>
<dbReference type="AlphaFoldDB" id="A0A7V3ZUP6"/>
<protein>
    <submittedName>
        <fullName evidence="6">DUF1295 domain-containing protein</fullName>
    </submittedName>
</protein>
<gene>
    <name evidence="6" type="ORF">ENU74_02935</name>
</gene>
<dbReference type="EMBL" id="DTDR01000080">
    <property type="protein sequence ID" value="HGK63532.1"/>
    <property type="molecule type" value="Genomic_DNA"/>
</dbReference>
<keyword evidence="4 5" id="KW-0472">Membrane</keyword>
<comment type="caution">
    <text evidence="6">The sequence shown here is derived from an EMBL/GenBank/DDBJ whole genome shotgun (WGS) entry which is preliminary data.</text>
</comment>
<keyword evidence="3 5" id="KW-1133">Transmembrane helix</keyword>
<feature type="transmembrane region" description="Helical" evidence="5">
    <location>
        <begin position="18"/>
        <end position="36"/>
    </location>
</feature>
<proteinExistence type="predicted"/>